<keyword evidence="2 6" id="KW-0812">Transmembrane</keyword>
<dbReference type="AlphaFoldDB" id="A0A9W8B6P0"/>
<feature type="transmembrane region" description="Helical" evidence="6">
    <location>
        <begin position="616"/>
        <end position="647"/>
    </location>
</feature>
<dbReference type="EMBL" id="JANBQB010000276">
    <property type="protein sequence ID" value="KAJ1978448.1"/>
    <property type="molecule type" value="Genomic_DNA"/>
</dbReference>
<accession>A0A9W8B6P0</accession>
<dbReference type="InterPro" id="IPR001902">
    <property type="entry name" value="SLC26A/SulP_fam"/>
</dbReference>
<feature type="transmembrane region" description="Helical" evidence="6">
    <location>
        <begin position="37"/>
        <end position="57"/>
    </location>
</feature>
<evidence type="ECO:0000256" key="5">
    <source>
        <dbReference type="SAM" id="MobiDB-lite"/>
    </source>
</evidence>
<dbReference type="GO" id="GO:0055085">
    <property type="term" value="P:transmembrane transport"/>
    <property type="evidence" value="ECO:0007669"/>
    <property type="project" value="InterPro"/>
</dbReference>
<evidence type="ECO:0000256" key="6">
    <source>
        <dbReference type="SAM" id="Phobius"/>
    </source>
</evidence>
<name>A0A9W8B6P0_9FUNG</name>
<dbReference type="Pfam" id="PF00916">
    <property type="entry name" value="Sulfate_transp"/>
    <property type="match status" value="2"/>
</dbReference>
<keyword evidence="4 6" id="KW-0472">Membrane</keyword>
<protein>
    <recommendedName>
        <fullName evidence="7">SLC26A/SulP transporter domain-containing protein</fullName>
    </recommendedName>
</protein>
<feature type="region of interest" description="Disordered" evidence="5">
    <location>
        <begin position="322"/>
        <end position="346"/>
    </location>
</feature>
<feature type="domain" description="SLC26A/SulP transporter" evidence="7">
    <location>
        <begin position="37"/>
        <end position="203"/>
    </location>
</feature>
<evidence type="ECO:0000256" key="4">
    <source>
        <dbReference type="ARBA" id="ARBA00023136"/>
    </source>
</evidence>
<evidence type="ECO:0000313" key="9">
    <source>
        <dbReference type="Proteomes" id="UP001151582"/>
    </source>
</evidence>
<dbReference type="GO" id="GO:0016020">
    <property type="term" value="C:membrane"/>
    <property type="evidence" value="ECO:0007669"/>
    <property type="project" value="UniProtKB-SubCell"/>
</dbReference>
<feature type="transmembrane region" description="Helical" evidence="6">
    <location>
        <begin position="448"/>
        <end position="470"/>
    </location>
</feature>
<feature type="transmembrane region" description="Helical" evidence="6">
    <location>
        <begin position="521"/>
        <end position="538"/>
    </location>
</feature>
<evidence type="ECO:0000256" key="2">
    <source>
        <dbReference type="ARBA" id="ARBA00022692"/>
    </source>
</evidence>
<evidence type="ECO:0000313" key="8">
    <source>
        <dbReference type="EMBL" id="KAJ1978448.1"/>
    </source>
</evidence>
<keyword evidence="9" id="KW-1185">Reference proteome</keyword>
<feature type="transmembrane region" description="Helical" evidence="6">
    <location>
        <begin position="234"/>
        <end position="255"/>
    </location>
</feature>
<feature type="transmembrane region" description="Helical" evidence="6">
    <location>
        <begin position="423"/>
        <end position="442"/>
    </location>
</feature>
<dbReference type="Proteomes" id="UP001151582">
    <property type="component" value="Unassembled WGS sequence"/>
</dbReference>
<gene>
    <name evidence="8" type="ORF">H4R34_003199</name>
</gene>
<evidence type="ECO:0000256" key="3">
    <source>
        <dbReference type="ARBA" id="ARBA00022989"/>
    </source>
</evidence>
<comment type="subcellular location">
    <subcellularLocation>
        <location evidence="1">Membrane</location>
        <topology evidence="1">Multi-pass membrane protein</topology>
    </subcellularLocation>
</comment>
<evidence type="ECO:0000256" key="1">
    <source>
        <dbReference type="ARBA" id="ARBA00004141"/>
    </source>
</evidence>
<dbReference type="OrthoDB" id="288203at2759"/>
<proteinExistence type="predicted"/>
<comment type="caution">
    <text evidence="8">The sequence shown here is derived from an EMBL/GenBank/DDBJ whole genome shotgun (WGS) entry which is preliminary data.</text>
</comment>
<dbReference type="InterPro" id="IPR011547">
    <property type="entry name" value="SLC26A/SulP_dom"/>
</dbReference>
<sequence length="671" mass="72165">MDRANSSRPLRRRLGHALGHLIPGVRWLPRYDVKANLAADLIASATISTIIIPQSMAYAMLANLPPVYGLYTSMVPIVIYGVFTTCHQLTTGMFALVALLLGHAASQIMEQQASSASAPIDQTQYISICLILSFCTGLIQVTCSFLGLGKLVANHLLPDSLITGLTTAAGFHIATSQIRNFFGVTELSSLVAAPAVLLTQHRTAPFSILASADDSGFFTLFRSWVYLATHLTAVHWPTLLMASTSVGLTLCLRWVERWRLARHQASMALRQAGLVDEAWESRSAVSSQIAPRHCSSEAQDRTSMVSVSSGFLSSAIDSDHEHCIDPSEPSGGREAMPGGKCDPRAFDTLSTSSSTIDADDSRSHLVIHIAQAIEPRISERTTLLPPSWGTQTKYGATLGSDADDESVESPTLTVVTGTEPSGIYIPIPDILVVIVVYTVATYMCRWDLSYSIATVGAIPSGLPSVHFPLTMVKISFSELWELYLPWALQLSAIAYLMTISIAKTFSKRHGGGAHVHEDQEMFALGLSTMIGSCFAGIVNCGSLTRSAVLCNAGAKTQVASLVSVVVVAATVLWLTPLFYYLPFPVLAGVVMLSCQGLVQDIVQLGQYWQQRRFQDVFLFGTIFTAVIALNIKLGIAVGICCAMLVALGQAIGWLAVPQPCSCDDASECTCH</sequence>
<feature type="transmembrane region" description="Helical" evidence="6">
    <location>
        <begin position="125"/>
        <end position="148"/>
    </location>
</feature>
<feature type="domain" description="SLC26A/SulP transporter" evidence="7">
    <location>
        <begin position="423"/>
        <end position="613"/>
    </location>
</feature>
<feature type="transmembrane region" description="Helical" evidence="6">
    <location>
        <begin position="482"/>
        <end position="501"/>
    </location>
</feature>
<dbReference type="PANTHER" id="PTHR11814">
    <property type="entry name" value="SULFATE TRANSPORTER"/>
    <property type="match status" value="1"/>
</dbReference>
<keyword evidence="3 6" id="KW-1133">Transmembrane helix</keyword>
<organism evidence="8 9">
    <name type="scientific">Dimargaris verticillata</name>
    <dbReference type="NCBI Taxonomy" id="2761393"/>
    <lineage>
        <taxon>Eukaryota</taxon>
        <taxon>Fungi</taxon>
        <taxon>Fungi incertae sedis</taxon>
        <taxon>Zoopagomycota</taxon>
        <taxon>Kickxellomycotina</taxon>
        <taxon>Dimargaritomycetes</taxon>
        <taxon>Dimargaritales</taxon>
        <taxon>Dimargaritaceae</taxon>
        <taxon>Dimargaris</taxon>
    </lineage>
</organism>
<evidence type="ECO:0000259" key="7">
    <source>
        <dbReference type="Pfam" id="PF00916"/>
    </source>
</evidence>
<reference evidence="8" key="1">
    <citation type="submission" date="2022-07" db="EMBL/GenBank/DDBJ databases">
        <title>Phylogenomic reconstructions and comparative analyses of Kickxellomycotina fungi.</title>
        <authorList>
            <person name="Reynolds N.K."/>
            <person name="Stajich J.E."/>
            <person name="Barry K."/>
            <person name="Grigoriev I.V."/>
            <person name="Crous P."/>
            <person name="Smith M.E."/>
        </authorList>
    </citation>
    <scope>NUCLEOTIDE SEQUENCE</scope>
    <source>
        <strain evidence="8">RSA 567</strain>
    </source>
</reference>
<feature type="transmembrane region" description="Helical" evidence="6">
    <location>
        <begin position="558"/>
        <end position="579"/>
    </location>
</feature>
<feature type="transmembrane region" description="Helical" evidence="6">
    <location>
        <begin position="77"/>
        <end position="104"/>
    </location>
</feature>